<dbReference type="STRING" id="693979.Bache_0603"/>
<evidence type="ECO:0000259" key="6">
    <source>
        <dbReference type="Pfam" id="PF02837"/>
    </source>
</evidence>
<sequence>MKAIRILFTLLLTSISLCHIYALVPSDRRQRLTNGWEFIRQDMGSIWEVMRPVPGAGKPEAVPLWTAVTLPHCFNAEDAVEPDVNYYQGAGWYRTSLPIDNPYSGGRVYLEFEGAGQKTDVYVYTTLVASHTGGYDEWKADITEAVTQFRSDAVLMKRFKGQIPIAIRCDNSRDTEMLPSDMSDFNLYGGLYRYVNLIYVPDIHIENIGIDARTDEQGKEGDISLDIRFNGLERIPVSLSVHIFAPDGKEIYATDGQLQNFPATTRTPMPYEPPASDGKNSTCLHIADVRLKRPVLWSPSTPALYTCLLELTCGTDTLRTTERFAFRHFRFEEKGPFYLNGHRLLLRGTHRHEDHAGVGAALTEEMMRTEMQQIKEMGANFIRLGHYQQSSIILRLCDELGILVWEEIPWCRGGLGSEVYKAQARRMLTNMIHQHRNHPSVILWGMGNENDWPGDFETFSQDSIRAFMKELHDLSHRIDPSRCTVIRRCDFCKDIVDIYSPTIWAGWYGRRFRDYAAMEKAGFDATPRFIHAEWGGDSHAGRHTENGAAGKGQGYAPLDSIEAADRNGDWSESYIIRLFDWHLKEQEQMPWLTGSAFWTFKDFSTPLRPENPIPYVNQKGVVQRDGTPKESYYVFQSYWAKTPMLHIYGHTWPVRWGKPGEAKEILVYSNCPEVELFVNGKSVGKKKRDSRNFPAAGLHWNAVLQEGDNLIEAVGYNGKLRLNDKIRQEYQTHPWGMPAQLHLSVSPDASGSHFLVQAEVLDRDGVRCLDAKDVIEFGCTDLHALLQNQGTAQGSRRIQAANGRACICVKKSSAPVIVSACDKGKVLKTAFITLNGQ</sequence>
<dbReference type="PATRIC" id="fig|693979.3.peg.643"/>
<accession>E6SWN0</accession>
<evidence type="ECO:0000256" key="3">
    <source>
        <dbReference type="ARBA" id="ARBA00023295"/>
    </source>
</evidence>
<dbReference type="InterPro" id="IPR017853">
    <property type="entry name" value="GH"/>
</dbReference>
<dbReference type="InterPro" id="IPR006104">
    <property type="entry name" value="Glyco_hydro_2_N"/>
</dbReference>
<dbReference type="SUPFAM" id="SSF49785">
    <property type="entry name" value="Galactose-binding domain-like"/>
    <property type="match status" value="1"/>
</dbReference>
<dbReference type="Proteomes" id="UP000008630">
    <property type="component" value="Chromosome"/>
</dbReference>
<reference key="1">
    <citation type="submission" date="2010-11" db="EMBL/GenBank/DDBJ databases">
        <title>The complete genome of Bacteroides helcogenes P 36-108.</title>
        <authorList>
            <consortium name="US DOE Joint Genome Institute (JGI-PGF)"/>
            <person name="Lucas S."/>
            <person name="Copeland A."/>
            <person name="Lapidus A."/>
            <person name="Bruce D."/>
            <person name="Goodwin L."/>
            <person name="Pitluck S."/>
            <person name="Kyrpides N."/>
            <person name="Mavromatis K."/>
            <person name="Ivanova N."/>
            <person name="Zeytun A."/>
            <person name="Brettin T."/>
            <person name="Detter J.C."/>
            <person name="Tapia R."/>
            <person name="Han C."/>
            <person name="Land M."/>
            <person name="Hauser L."/>
            <person name="Markowitz V."/>
            <person name="Cheng J.-F."/>
            <person name="Hugenholtz P."/>
            <person name="Woyke T."/>
            <person name="Wu D."/>
            <person name="Gronow S."/>
            <person name="Wellnitz S."/>
            <person name="Brambilla E."/>
            <person name="Klenk H.-P."/>
            <person name="Eisen J.A."/>
        </authorList>
    </citation>
    <scope>NUCLEOTIDE SEQUENCE</scope>
    <source>
        <strain>P 36-108</strain>
    </source>
</reference>
<dbReference type="OrthoDB" id="9801077at2"/>
<dbReference type="InterPro" id="IPR006101">
    <property type="entry name" value="Glyco_hydro_2"/>
</dbReference>
<evidence type="ECO:0000313" key="8">
    <source>
        <dbReference type="EMBL" id="ADV42628.1"/>
    </source>
</evidence>
<dbReference type="Gene3D" id="2.60.120.260">
    <property type="entry name" value="Galactose-binding domain-like"/>
    <property type="match status" value="1"/>
</dbReference>
<dbReference type="Pfam" id="PF02836">
    <property type="entry name" value="Glyco_hydro_2_C"/>
    <property type="match status" value="1"/>
</dbReference>
<dbReference type="InterPro" id="IPR032311">
    <property type="entry name" value="DUF4982"/>
</dbReference>
<evidence type="ECO:0000256" key="2">
    <source>
        <dbReference type="ARBA" id="ARBA00022801"/>
    </source>
</evidence>
<keyword evidence="3" id="KW-0326">Glycosidase</keyword>
<evidence type="ECO:0000259" key="5">
    <source>
        <dbReference type="Pfam" id="PF02836"/>
    </source>
</evidence>
<dbReference type="InterPro" id="IPR036156">
    <property type="entry name" value="Beta-gal/glucu_dom_sf"/>
</dbReference>
<dbReference type="SUPFAM" id="SSF49303">
    <property type="entry name" value="beta-Galactosidase/glucuronidase domain"/>
    <property type="match status" value="1"/>
</dbReference>
<dbReference type="SUPFAM" id="SSF51445">
    <property type="entry name" value="(Trans)glycosidases"/>
    <property type="match status" value="1"/>
</dbReference>
<protein>
    <submittedName>
        <fullName evidence="8">Glycoside hydrolase family 2 TIM barrel</fullName>
    </submittedName>
</protein>
<dbReference type="Pfam" id="PF00703">
    <property type="entry name" value="Glyco_hydro_2"/>
    <property type="match status" value="1"/>
</dbReference>
<dbReference type="Pfam" id="PF16355">
    <property type="entry name" value="DUF4982"/>
    <property type="match status" value="1"/>
</dbReference>
<dbReference type="GO" id="GO:0004553">
    <property type="term" value="F:hydrolase activity, hydrolyzing O-glycosyl compounds"/>
    <property type="evidence" value="ECO:0007669"/>
    <property type="project" value="InterPro"/>
</dbReference>
<keyword evidence="2 8" id="KW-0378">Hydrolase</keyword>
<dbReference type="KEGG" id="bhl:Bache_0603"/>
<gene>
    <name evidence="8" type="ordered locus">Bache_0603</name>
</gene>
<dbReference type="Gene3D" id="3.20.20.80">
    <property type="entry name" value="Glycosidases"/>
    <property type="match status" value="1"/>
</dbReference>
<dbReference type="PANTHER" id="PTHR42732">
    <property type="entry name" value="BETA-GALACTOSIDASE"/>
    <property type="match status" value="1"/>
</dbReference>
<dbReference type="PRINTS" id="PR00132">
    <property type="entry name" value="GLHYDRLASE2"/>
</dbReference>
<dbReference type="Pfam" id="PF02837">
    <property type="entry name" value="Glyco_hydro_2_N"/>
    <property type="match status" value="1"/>
</dbReference>
<dbReference type="AlphaFoldDB" id="E6SWN0"/>
<evidence type="ECO:0000259" key="4">
    <source>
        <dbReference type="Pfam" id="PF00703"/>
    </source>
</evidence>
<organism evidence="8 9">
    <name type="scientific">Bacteroides helcogenes (strain ATCC 35417 / DSM 20613 / JCM 6297 / CCUG 15421 / P 36-108)</name>
    <dbReference type="NCBI Taxonomy" id="693979"/>
    <lineage>
        <taxon>Bacteria</taxon>
        <taxon>Pseudomonadati</taxon>
        <taxon>Bacteroidota</taxon>
        <taxon>Bacteroidia</taxon>
        <taxon>Bacteroidales</taxon>
        <taxon>Bacteroidaceae</taxon>
        <taxon>Bacteroides</taxon>
    </lineage>
</organism>
<dbReference type="InterPro" id="IPR006103">
    <property type="entry name" value="Glyco_hydro_2_cat"/>
</dbReference>
<evidence type="ECO:0000256" key="1">
    <source>
        <dbReference type="ARBA" id="ARBA00007401"/>
    </source>
</evidence>
<dbReference type="Gene3D" id="2.60.40.10">
    <property type="entry name" value="Immunoglobulins"/>
    <property type="match status" value="2"/>
</dbReference>
<name>E6SWN0_BACT6</name>
<dbReference type="InterPro" id="IPR013783">
    <property type="entry name" value="Ig-like_fold"/>
</dbReference>
<feature type="domain" description="Glycosyl hydrolases family 2 sugar binding" evidence="6">
    <location>
        <begin position="61"/>
        <end position="201"/>
    </location>
</feature>
<dbReference type="InterPro" id="IPR008979">
    <property type="entry name" value="Galactose-bd-like_sf"/>
</dbReference>
<feature type="domain" description="Glycoside hydrolase family 2 catalytic" evidence="5">
    <location>
        <begin position="334"/>
        <end position="641"/>
    </location>
</feature>
<dbReference type="GO" id="GO:0005975">
    <property type="term" value="P:carbohydrate metabolic process"/>
    <property type="evidence" value="ECO:0007669"/>
    <property type="project" value="InterPro"/>
</dbReference>
<dbReference type="InterPro" id="IPR051913">
    <property type="entry name" value="GH2_Domain-Containing"/>
</dbReference>
<keyword evidence="9" id="KW-1185">Reference proteome</keyword>
<dbReference type="eggNOG" id="COG3250">
    <property type="taxonomic scope" value="Bacteria"/>
</dbReference>
<feature type="domain" description="DUF4982" evidence="7">
    <location>
        <begin position="660"/>
        <end position="717"/>
    </location>
</feature>
<comment type="similarity">
    <text evidence="1">Belongs to the glycosyl hydrolase 2 family.</text>
</comment>
<dbReference type="EMBL" id="CP002352">
    <property type="protein sequence ID" value="ADV42628.1"/>
    <property type="molecule type" value="Genomic_DNA"/>
</dbReference>
<feature type="domain" description="Glycoside hydrolase family 2 immunoglobulin-like beta-sandwich" evidence="4">
    <location>
        <begin position="203"/>
        <end position="327"/>
    </location>
</feature>
<dbReference type="RefSeq" id="WP_013546243.1">
    <property type="nucleotide sequence ID" value="NC_014933.1"/>
</dbReference>
<dbReference type="PANTHER" id="PTHR42732:SF1">
    <property type="entry name" value="BETA-MANNOSIDASE"/>
    <property type="match status" value="1"/>
</dbReference>
<proteinExistence type="inferred from homology"/>
<reference evidence="8 9" key="2">
    <citation type="journal article" date="2011" name="Stand. Genomic Sci.">
        <title>Complete genome sequence of Bacteroides helcogenes type strain (P 36-108).</title>
        <authorList>
            <person name="Pati A."/>
            <person name="Gronow S."/>
            <person name="Zeytun A."/>
            <person name="Lapidus A."/>
            <person name="Nolan M."/>
            <person name="Hammon N."/>
            <person name="Deshpande S."/>
            <person name="Cheng J.F."/>
            <person name="Tapia R."/>
            <person name="Han C."/>
            <person name="Goodwin L."/>
            <person name="Pitluck S."/>
            <person name="Liolios K."/>
            <person name="Pagani I."/>
            <person name="Ivanova N."/>
            <person name="Mavromatis K."/>
            <person name="Chen A."/>
            <person name="Palaniappan K."/>
            <person name="Land M."/>
            <person name="Hauser L."/>
            <person name="Chang Y.J."/>
            <person name="Jeffries C.D."/>
            <person name="Detter J.C."/>
            <person name="Brambilla E."/>
            <person name="Rohde M."/>
            <person name="Goker M."/>
            <person name="Woyke T."/>
            <person name="Bristow J."/>
            <person name="Eisen J.A."/>
            <person name="Markowitz V."/>
            <person name="Hugenholtz P."/>
            <person name="Kyrpides N.C."/>
            <person name="Klenk H.P."/>
            <person name="Lucas S."/>
        </authorList>
    </citation>
    <scope>NUCLEOTIDE SEQUENCE [LARGE SCALE GENOMIC DNA]</scope>
    <source>
        <strain evidence="9">ATCC 35417 / DSM 20613 / JCM 6297 / CCUG 15421 / P 36-108</strain>
    </source>
</reference>
<dbReference type="HOGENOM" id="CLU_006501_5_0_10"/>
<evidence type="ECO:0000313" key="9">
    <source>
        <dbReference type="Proteomes" id="UP000008630"/>
    </source>
</evidence>
<dbReference type="InterPro" id="IPR006102">
    <property type="entry name" value="Ig-like_GH2"/>
</dbReference>
<evidence type="ECO:0000259" key="7">
    <source>
        <dbReference type="Pfam" id="PF16355"/>
    </source>
</evidence>